<dbReference type="AlphaFoldDB" id="A0A6V7U2N1"/>
<organism evidence="1 2">
    <name type="scientific">Meloidogyne enterolobii</name>
    <name type="common">Root-knot nematode worm</name>
    <name type="synonym">Meloidogyne mayaguensis</name>
    <dbReference type="NCBI Taxonomy" id="390850"/>
    <lineage>
        <taxon>Eukaryota</taxon>
        <taxon>Metazoa</taxon>
        <taxon>Ecdysozoa</taxon>
        <taxon>Nematoda</taxon>
        <taxon>Chromadorea</taxon>
        <taxon>Rhabditida</taxon>
        <taxon>Tylenchina</taxon>
        <taxon>Tylenchomorpha</taxon>
        <taxon>Tylenchoidea</taxon>
        <taxon>Meloidogynidae</taxon>
        <taxon>Meloidogyninae</taxon>
        <taxon>Meloidogyne</taxon>
    </lineage>
</organism>
<sequence>MRRLRILFFLTGDFHVRISEGTKMLKLGERGQKNKPKRPCLGSQI</sequence>
<evidence type="ECO:0000313" key="2">
    <source>
        <dbReference type="Proteomes" id="UP000580250"/>
    </source>
</evidence>
<gene>
    <name evidence="1" type="ORF">MENT_LOCUS7570</name>
</gene>
<comment type="caution">
    <text evidence="1">The sequence shown here is derived from an EMBL/GenBank/DDBJ whole genome shotgun (WGS) entry which is preliminary data.</text>
</comment>
<dbReference type="EMBL" id="CAJEWN010000031">
    <property type="protein sequence ID" value="CAD2143345.1"/>
    <property type="molecule type" value="Genomic_DNA"/>
</dbReference>
<protein>
    <submittedName>
        <fullName evidence="1">Uncharacterized protein</fullName>
    </submittedName>
</protein>
<dbReference type="Proteomes" id="UP000580250">
    <property type="component" value="Unassembled WGS sequence"/>
</dbReference>
<accession>A0A6V7U2N1</accession>
<proteinExistence type="predicted"/>
<name>A0A6V7U2N1_MELEN</name>
<reference evidence="1 2" key="1">
    <citation type="submission" date="2020-08" db="EMBL/GenBank/DDBJ databases">
        <authorList>
            <person name="Koutsovoulos G."/>
            <person name="Danchin GJ E."/>
        </authorList>
    </citation>
    <scope>NUCLEOTIDE SEQUENCE [LARGE SCALE GENOMIC DNA]</scope>
</reference>
<evidence type="ECO:0000313" key="1">
    <source>
        <dbReference type="EMBL" id="CAD2143345.1"/>
    </source>
</evidence>